<dbReference type="Proteomes" id="UP000886998">
    <property type="component" value="Unassembled WGS sequence"/>
</dbReference>
<protein>
    <submittedName>
        <fullName evidence="1">Uncharacterized protein</fullName>
    </submittedName>
</protein>
<dbReference type="AlphaFoldDB" id="A0A8X7BSI8"/>
<accession>A0A8X7BSI8</accession>
<gene>
    <name evidence="1" type="ORF">TNIN_266631</name>
</gene>
<dbReference type="EMBL" id="BMAV01002240">
    <property type="protein sequence ID" value="GFY41027.1"/>
    <property type="molecule type" value="Genomic_DNA"/>
</dbReference>
<reference evidence="1" key="1">
    <citation type="submission" date="2020-08" db="EMBL/GenBank/DDBJ databases">
        <title>Multicomponent nature underlies the extraordinary mechanical properties of spider dragline silk.</title>
        <authorList>
            <person name="Kono N."/>
            <person name="Nakamura H."/>
            <person name="Mori M."/>
            <person name="Yoshida Y."/>
            <person name="Ohtoshi R."/>
            <person name="Malay A.D."/>
            <person name="Moran D.A.P."/>
            <person name="Tomita M."/>
            <person name="Numata K."/>
            <person name="Arakawa K."/>
        </authorList>
    </citation>
    <scope>NUCLEOTIDE SEQUENCE</scope>
</reference>
<evidence type="ECO:0000313" key="1">
    <source>
        <dbReference type="EMBL" id="GFY41027.1"/>
    </source>
</evidence>
<name>A0A8X7BSI8_9ARAC</name>
<sequence length="92" mass="10525">MSPKAILSREVIKARKSCDLQTTAKRWEKPNFSLFHKSSCRSLSGKASFVSCDFHSKELSYLQSFCGTRKVLVIISRKIWGKGIVFVEMRSH</sequence>
<proteinExistence type="predicted"/>
<evidence type="ECO:0000313" key="2">
    <source>
        <dbReference type="Proteomes" id="UP000886998"/>
    </source>
</evidence>
<dbReference type="OrthoDB" id="10364643at2759"/>
<keyword evidence="2" id="KW-1185">Reference proteome</keyword>
<comment type="caution">
    <text evidence="1">The sequence shown here is derived from an EMBL/GenBank/DDBJ whole genome shotgun (WGS) entry which is preliminary data.</text>
</comment>
<organism evidence="1 2">
    <name type="scientific">Trichonephila inaurata madagascariensis</name>
    <dbReference type="NCBI Taxonomy" id="2747483"/>
    <lineage>
        <taxon>Eukaryota</taxon>
        <taxon>Metazoa</taxon>
        <taxon>Ecdysozoa</taxon>
        <taxon>Arthropoda</taxon>
        <taxon>Chelicerata</taxon>
        <taxon>Arachnida</taxon>
        <taxon>Araneae</taxon>
        <taxon>Araneomorphae</taxon>
        <taxon>Entelegynae</taxon>
        <taxon>Araneoidea</taxon>
        <taxon>Nephilidae</taxon>
        <taxon>Trichonephila</taxon>
        <taxon>Trichonephila inaurata</taxon>
    </lineage>
</organism>